<dbReference type="RefSeq" id="WP_379024181.1">
    <property type="nucleotide sequence ID" value="NZ_JBHRTA010000038.1"/>
</dbReference>
<dbReference type="PANTHER" id="PTHR32063:SF28">
    <property type="entry name" value="BLR2861 PROTEIN"/>
    <property type="match status" value="1"/>
</dbReference>
<accession>A0ABV7JLN1</accession>
<dbReference type="PRINTS" id="PR00702">
    <property type="entry name" value="ACRIFLAVINRP"/>
</dbReference>
<feature type="transmembrane region" description="Helical" evidence="1">
    <location>
        <begin position="907"/>
        <end position="932"/>
    </location>
</feature>
<proteinExistence type="predicted"/>
<dbReference type="Gene3D" id="3.30.2090.10">
    <property type="entry name" value="Multidrug efflux transporter AcrB TolC docking domain, DN and DC subdomains"/>
    <property type="match status" value="2"/>
</dbReference>
<sequence length="1035" mass="114036">MSLSTISIKRPVLTIVMNLMLILFGVIGYTFLGVREFPSIDPPIVSVRTNYAGANPEIIESQITEPLERSINQIDGIRNISSSSSQGSSRINIEFVLSKDLEEAANDVRDKVSQAMRSLPQDIDAPPVVSKADADSEPIIVITVQSDSRSPLDLGDIADNVIAQRLQTLPGISAVQIWGEKRYAMRLWIDPMRLSAYGLTPLDVRNALNRQNVELPSGKIIGDNTELTIKTIGNLTTEEEFNNLIIRSEGDRIIRFGDIGNAVLGPENLESEFRESGSVMAAMAIIPQPGTNYIDIANAFYERFEQLKNEVPSDIKMEIAIDNTLFIKRSVTEVAETIIIALILVILVIFVFFRDWGIAFRPLIDIPVSLIATFFVMYLFGFSINVLTLLAIVLATGLVVDDGIVVTENIYKKVEEGMSPIMAAIKGSNEILFAVISISVTLAAVFLPVMFMEGFVGRLFREFGVVIAAAVLISAFVALTLTPMLNAYLMRSGVHHSRFYKATEPHFVRMTTGYANSLRRFMRAKWVSFPILAVCFGLIAWFWVHLRKETAPYEDRSLVRASVTAPEGSTFEYMDRFMLRLIQLVNDSVPEKTVNMVNTSPGFAGTGSANTGMMRIGLVPPQERERSQDEIAEALGRQVSRFSEARTFISQQPTISVSRRGGMPIQYIIQAPNFARLEEKIPEFMNIATADPTFANVDVNLKFNRPELNISIDRDKAQSLGVSVLDVAQTLQLSLSGQRFAYFLMNGKQYQVIGQFTNDDRSSPLDLATIFVRSSTGELVQLDNVVDMVEQSSPPQLYHNNRFMSATVSASLARGKTIEEGIAAMDRIADQVLDDSFSVDLGGESRDFTESSSNTLFAFGLALLLVYLILAAQFESFLDPLIIILTVPMAVAGAMLSLWITGESWNVFSQIGTVMLIGLVTKNGILIVEFANQLKARGMPVKQAIIEAAEARLRPILMTSLTIALGALPIAMAFGAAATSRVGMGVVIVGGTMFSLILTLYIIPAVYAMWSREYKANPDLEEADRIEKEVMAGAH</sequence>
<dbReference type="InterPro" id="IPR001036">
    <property type="entry name" value="Acrflvin-R"/>
</dbReference>
<evidence type="ECO:0000256" key="1">
    <source>
        <dbReference type="SAM" id="Phobius"/>
    </source>
</evidence>
<feature type="transmembrane region" description="Helical" evidence="1">
    <location>
        <begin position="953"/>
        <end position="978"/>
    </location>
</feature>
<feature type="transmembrane region" description="Helical" evidence="1">
    <location>
        <begin position="360"/>
        <end position="380"/>
    </location>
</feature>
<feature type="transmembrane region" description="Helical" evidence="1">
    <location>
        <begin position="334"/>
        <end position="353"/>
    </location>
</feature>
<feature type="transmembrane region" description="Helical" evidence="1">
    <location>
        <begin position="984"/>
        <end position="1010"/>
    </location>
</feature>
<evidence type="ECO:0000313" key="3">
    <source>
        <dbReference type="Proteomes" id="UP001595526"/>
    </source>
</evidence>
<feature type="transmembrane region" description="Helical" evidence="1">
    <location>
        <begin position="463"/>
        <end position="489"/>
    </location>
</feature>
<organism evidence="2 3">
    <name type="scientific">Parapedobacter deserti</name>
    <dbReference type="NCBI Taxonomy" id="1912957"/>
    <lineage>
        <taxon>Bacteria</taxon>
        <taxon>Pseudomonadati</taxon>
        <taxon>Bacteroidota</taxon>
        <taxon>Sphingobacteriia</taxon>
        <taxon>Sphingobacteriales</taxon>
        <taxon>Sphingobacteriaceae</taxon>
        <taxon>Parapedobacter</taxon>
    </lineage>
</organism>
<name>A0ABV7JLN1_9SPHI</name>
<dbReference type="Gene3D" id="3.30.70.1440">
    <property type="entry name" value="Multidrug efflux transporter AcrB pore domain"/>
    <property type="match status" value="1"/>
</dbReference>
<comment type="caution">
    <text evidence="2">The sequence shown here is derived from an EMBL/GenBank/DDBJ whole genome shotgun (WGS) entry which is preliminary data.</text>
</comment>
<keyword evidence="1" id="KW-0472">Membrane</keyword>
<evidence type="ECO:0000313" key="2">
    <source>
        <dbReference type="EMBL" id="MFC3198990.1"/>
    </source>
</evidence>
<dbReference type="Pfam" id="PF00873">
    <property type="entry name" value="ACR_tran"/>
    <property type="match status" value="1"/>
</dbReference>
<feature type="transmembrane region" description="Helical" evidence="1">
    <location>
        <begin position="12"/>
        <end position="32"/>
    </location>
</feature>
<dbReference type="Gene3D" id="3.30.70.1430">
    <property type="entry name" value="Multidrug efflux transporter AcrB pore domain"/>
    <property type="match status" value="2"/>
</dbReference>
<feature type="transmembrane region" description="Helical" evidence="1">
    <location>
        <begin position="881"/>
        <end position="901"/>
    </location>
</feature>
<dbReference type="Gene3D" id="3.30.70.1320">
    <property type="entry name" value="Multidrug efflux transporter AcrB pore domain like"/>
    <property type="match status" value="1"/>
</dbReference>
<feature type="transmembrane region" description="Helical" evidence="1">
    <location>
        <begin position="386"/>
        <end position="411"/>
    </location>
</feature>
<dbReference type="Proteomes" id="UP001595526">
    <property type="component" value="Unassembled WGS sequence"/>
</dbReference>
<feature type="transmembrane region" description="Helical" evidence="1">
    <location>
        <begin position="526"/>
        <end position="544"/>
    </location>
</feature>
<dbReference type="SUPFAM" id="SSF82693">
    <property type="entry name" value="Multidrug efflux transporter AcrB pore domain, PN1, PN2, PC1 and PC2 subdomains"/>
    <property type="match status" value="3"/>
</dbReference>
<dbReference type="Gene3D" id="1.20.1640.10">
    <property type="entry name" value="Multidrug efflux transporter AcrB transmembrane domain"/>
    <property type="match status" value="2"/>
</dbReference>
<dbReference type="PANTHER" id="PTHR32063">
    <property type="match status" value="1"/>
</dbReference>
<dbReference type="InterPro" id="IPR027463">
    <property type="entry name" value="AcrB_DN_DC_subdom"/>
</dbReference>
<keyword evidence="1" id="KW-0812">Transmembrane</keyword>
<gene>
    <name evidence="2" type="ORF">ACFOET_15305</name>
</gene>
<dbReference type="SUPFAM" id="SSF82866">
    <property type="entry name" value="Multidrug efflux transporter AcrB transmembrane domain"/>
    <property type="match status" value="2"/>
</dbReference>
<keyword evidence="3" id="KW-1185">Reference proteome</keyword>
<reference evidence="3" key="1">
    <citation type="journal article" date="2019" name="Int. J. Syst. Evol. Microbiol.">
        <title>The Global Catalogue of Microorganisms (GCM) 10K type strain sequencing project: providing services to taxonomists for standard genome sequencing and annotation.</title>
        <authorList>
            <consortium name="The Broad Institute Genomics Platform"/>
            <consortium name="The Broad Institute Genome Sequencing Center for Infectious Disease"/>
            <person name="Wu L."/>
            <person name="Ma J."/>
        </authorList>
    </citation>
    <scope>NUCLEOTIDE SEQUENCE [LARGE SCALE GENOMIC DNA]</scope>
    <source>
        <strain evidence="3">KCTC 52416</strain>
    </source>
</reference>
<feature type="transmembrane region" description="Helical" evidence="1">
    <location>
        <begin position="856"/>
        <end position="874"/>
    </location>
</feature>
<protein>
    <submittedName>
        <fullName evidence="2">Efflux RND transporter permease subunit</fullName>
    </submittedName>
</protein>
<dbReference type="SUPFAM" id="SSF82714">
    <property type="entry name" value="Multidrug efflux transporter AcrB TolC docking domain, DN and DC subdomains"/>
    <property type="match status" value="2"/>
</dbReference>
<feature type="transmembrane region" description="Helical" evidence="1">
    <location>
        <begin position="431"/>
        <end position="451"/>
    </location>
</feature>
<dbReference type="EMBL" id="JBHRTA010000038">
    <property type="protein sequence ID" value="MFC3198990.1"/>
    <property type="molecule type" value="Genomic_DNA"/>
</dbReference>
<keyword evidence="1" id="KW-1133">Transmembrane helix</keyword>